<comment type="subcellular location">
    <subcellularLocation>
        <location evidence="6">Cell membrane</location>
        <topology evidence="6">Multi-pass membrane protein</topology>
    </subcellularLocation>
    <subcellularLocation>
        <location evidence="1">Membrane</location>
    </subcellularLocation>
</comment>
<gene>
    <name evidence="7" type="ORF">EV148_103152</name>
</gene>
<evidence type="ECO:0000313" key="8">
    <source>
        <dbReference type="Proteomes" id="UP000294862"/>
    </source>
</evidence>
<dbReference type="InterPro" id="IPR002994">
    <property type="entry name" value="Surf1/Shy1"/>
</dbReference>
<reference evidence="7 8" key="1">
    <citation type="journal article" date="2015" name="Stand. Genomic Sci.">
        <title>Genomic Encyclopedia of Bacterial and Archaeal Type Strains, Phase III: the genomes of soil and plant-associated and newly described type strains.</title>
        <authorList>
            <person name="Whitman W.B."/>
            <person name="Woyke T."/>
            <person name="Klenk H.P."/>
            <person name="Zhou Y."/>
            <person name="Lilburn T.G."/>
            <person name="Beck B.J."/>
            <person name="De Vos P."/>
            <person name="Vandamme P."/>
            <person name="Eisen J.A."/>
            <person name="Garrity G."/>
            <person name="Hugenholtz P."/>
            <person name="Kyrpides N.C."/>
        </authorList>
    </citation>
    <scope>NUCLEOTIDE SEQUENCE [LARGE SCALE GENOMIC DNA]</scope>
    <source>
        <strain evidence="7 8">A3</strain>
    </source>
</reference>
<evidence type="ECO:0000256" key="3">
    <source>
        <dbReference type="ARBA" id="ARBA00022692"/>
    </source>
</evidence>
<dbReference type="PANTHER" id="PTHR23427:SF2">
    <property type="entry name" value="SURFEIT LOCUS PROTEIN 1"/>
    <property type="match status" value="1"/>
</dbReference>
<keyword evidence="6" id="KW-1003">Cell membrane</keyword>
<evidence type="ECO:0000313" key="7">
    <source>
        <dbReference type="EMBL" id="TCO41232.1"/>
    </source>
</evidence>
<dbReference type="Pfam" id="PF02104">
    <property type="entry name" value="SURF1"/>
    <property type="match status" value="1"/>
</dbReference>
<accession>A0A4R2IAU0</accession>
<dbReference type="OrthoDB" id="9789940at2"/>
<dbReference type="PANTHER" id="PTHR23427">
    <property type="entry name" value="SURFEIT LOCUS PROTEIN"/>
    <property type="match status" value="1"/>
</dbReference>
<evidence type="ECO:0000256" key="5">
    <source>
        <dbReference type="ARBA" id="ARBA00023136"/>
    </source>
</evidence>
<dbReference type="AlphaFoldDB" id="A0A4R2IAU0"/>
<evidence type="ECO:0000256" key="4">
    <source>
        <dbReference type="ARBA" id="ARBA00022989"/>
    </source>
</evidence>
<dbReference type="EMBL" id="SLWQ01000003">
    <property type="protein sequence ID" value="TCO41232.1"/>
    <property type="molecule type" value="Genomic_DNA"/>
</dbReference>
<sequence length="241" mass="26420">MARHPHPAAIVATLAGIAVFVSLGLWQLRRAHEKEALFAAFDGAARQPPVSLEQARLAEGMRYPLVEVTGRFDPAHAYVLDNQVRGGRAGVIVYDVFEPSTGGAAVLVARGFLARDAHGAMPTIPPPPEGARTLRALYAPAPGSGLRLGGDALPHQTRWPKTTIYLDPAEVAADLGRPLDTRVLLQLPGEEVTTFVREWKPEVFPPERHYGYAFTWFTFAAVVAATFFILHRPPRRREDHP</sequence>
<feature type="transmembrane region" description="Helical" evidence="6">
    <location>
        <begin position="6"/>
        <end position="26"/>
    </location>
</feature>
<proteinExistence type="inferred from homology"/>
<dbReference type="CDD" id="cd06662">
    <property type="entry name" value="SURF1"/>
    <property type="match status" value="1"/>
</dbReference>
<keyword evidence="3 6" id="KW-0812">Transmembrane</keyword>
<evidence type="ECO:0000256" key="6">
    <source>
        <dbReference type="RuleBase" id="RU363076"/>
    </source>
</evidence>
<name>A0A4R2IAU0_9GAMM</name>
<dbReference type="Proteomes" id="UP000294862">
    <property type="component" value="Unassembled WGS sequence"/>
</dbReference>
<keyword evidence="5 6" id="KW-0472">Membrane</keyword>
<keyword evidence="8" id="KW-1185">Reference proteome</keyword>
<evidence type="ECO:0000256" key="1">
    <source>
        <dbReference type="ARBA" id="ARBA00004370"/>
    </source>
</evidence>
<dbReference type="GO" id="GO:0005886">
    <property type="term" value="C:plasma membrane"/>
    <property type="evidence" value="ECO:0007669"/>
    <property type="project" value="UniProtKB-SubCell"/>
</dbReference>
<dbReference type="PROSITE" id="PS50895">
    <property type="entry name" value="SURF1"/>
    <property type="match status" value="1"/>
</dbReference>
<evidence type="ECO:0000256" key="2">
    <source>
        <dbReference type="ARBA" id="ARBA00007165"/>
    </source>
</evidence>
<protein>
    <recommendedName>
        <fullName evidence="6">SURF1-like protein</fullName>
    </recommendedName>
</protein>
<dbReference type="RefSeq" id="WP_131995986.1">
    <property type="nucleotide sequence ID" value="NZ_SLWQ01000003.1"/>
</dbReference>
<dbReference type="InterPro" id="IPR045214">
    <property type="entry name" value="Surf1/Surf4"/>
</dbReference>
<organism evidence="7 8">
    <name type="scientific">Dokdonella fugitiva</name>
    <dbReference type="NCBI Taxonomy" id="328517"/>
    <lineage>
        <taxon>Bacteria</taxon>
        <taxon>Pseudomonadati</taxon>
        <taxon>Pseudomonadota</taxon>
        <taxon>Gammaproteobacteria</taxon>
        <taxon>Lysobacterales</taxon>
        <taxon>Rhodanobacteraceae</taxon>
        <taxon>Dokdonella</taxon>
    </lineage>
</organism>
<feature type="transmembrane region" description="Helical" evidence="6">
    <location>
        <begin position="210"/>
        <end position="231"/>
    </location>
</feature>
<comment type="caution">
    <text evidence="7">The sequence shown here is derived from an EMBL/GenBank/DDBJ whole genome shotgun (WGS) entry which is preliminary data.</text>
</comment>
<keyword evidence="4 6" id="KW-1133">Transmembrane helix</keyword>
<comment type="similarity">
    <text evidence="2 6">Belongs to the SURF1 family.</text>
</comment>